<evidence type="ECO:0000313" key="6">
    <source>
        <dbReference type="Proteomes" id="UP000824782"/>
    </source>
</evidence>
<accession>A0AAV7BBV7</accession>
<feature type="domain" description="TIL" evidence="4">
    <location>
        <begin position="32"/>
        <end position="80"/>
    </location>
</feature>
<dbReference type="PANTHER" id="PTHR23259:SF70">
    <property type="entry name" value="ACCESSORY GLAND PROTEIN ACP62F-RELATED"/>
    <property type="match status" value="1"/>
</dbReference>
<proteinExistence type="predicted"/>
<keyword evidence="1" id="KW-0646">Protease inhibitor</keyword>
<dbReference type="InterPro" id="IPR002919">
    <property type="entry name" value="TIL_dom"/>
</dbReference>
<evidence type="ECO:0000256" key="3">
    <source>
        <dbReference type="SAM" id="SignalP"/>
    </source>
</evidence>
<dbReference type="CDD" id="cd19941">
    <property type="entry name" value="TIL"/>
    <property type="match status" value="2"/>
</dbReference>
<dbReference type="Proteomes" id="UP000824782">
    <property type="component" value="Unassembled WGS sequence"/>
</dbReference>
<gene>
    <name evidence="5" type="ORF">GDO81_014677</name>
</gene>
<dbReference type="SUPFAM" id="SSF57567">
    <property type="entry name" value="Serine protease inhibitors"/>
    <property type="match status" value="2"/>
</dbReference>
<evidence type="ECO:0000256" key="1">
    <source>
        <dbReference type="ARBA" id="ARBA00022690"/>
    </source>
</evidence>
<keyword evidence="6" id="KW-1185">Reference proteome</keyword>
<evidence type="ECO:0000256" key="2">
    <source>
        <dbReference type="ARBA" id="ARBA00023157"/>
    </source>
</evidence>
<dbReference type="AlphaFoldDB" id="A0AAV7BBV7"/>
<organism evidence="5 6">
    <name type="scientific">Engystomops pustulosus</name>
    <name type="common">Tungara frog</name>
    <name type="synonym">Physalaemus pustulosus</name>
    <dbReference type="NCBI Taxonomy" id="76066"/>
    <lineage>
        <taxon>Eukaryota</taxon>
        <taxon>Metazoa</taxon>
        <taxon>Chordata</taxon>
        <taxon>Craniata</taxon>
        <taxon>Vertebrata</taxon>
        <taxon>Euteleostomi</taxon>
        <taxon>Amphibia</taxon>
        <taxon>Batrachia</taxon>
        <taxon>Anura</taxon>
        <taxon>Neobatrachia</taxon>
        <taxon>Hyloidea</taxon>
        <taxon>Leptodactylidae</taxon>
        <taxon>Leiuperinae</taxon>
        <taxon>Engystomops</taxon>
    </lineage>
</organism>
<feature type="chain" id="PRO_5044715660" description="TIL domain-containing protein" evidence="3">
    <location>
        <begin position="23"/>
        <end position="142"/>
    </location>
</feature>
<dbReference type="GO" id="GO:0030414">
    <property type="term" value="F:peptidase inhibitor activity"/>
    <property type="evidence" value="ECO:0007669"/>
    <property type="project" value="UniProtKB-KW"/>
</dbReference>
<dbReference type="EMBL" id="WNYA01000006">
    <property type="protein sequence ID" value="KAG8570068.1"/>
    <property type="molecule type" value="Genomic_DNA"/>
</dbReference>
<dbReference type="EMBL" id="WNYA01000006">
    <property type="protein sequence ID" value="KAG8570070.1"/>
    <property type="molecule type" value="Genomic_DNA"/>
</dbReference>
<name>A0AAV7BBV7_ENGPU</name>
<dbReference type="EMBL" id="WNYA01000006">
    <property type="protein sequence ID" value="KAG8570069.1"/>
    <property type="molecule type" value="Genomic_DNA"/>
</dbReference>
<evidence type="ECO:0000313" key="5">
    <source>
        <dbReference type="EMBL" id="KAG8570070.1"/>
    </source>
</evidence>
<feature type="domain" description="TIL" evidence="4">
    <location>
        <begin position="81"/>
        <end position="139"/>
    </location>
</feature>
<comment type="caution">
    <text evidence="5">The sequence shown here is derived from an EMBL/GenBank/DDBJ whole genome shotgun (WGS) entry which is preliminary data.</text>
</comment>
<dbReference type="Pfam" id="PF01826">
    <property type="entry name" value="TIL"/>
    <property type="match status" value="2"/>
</dbReference>
<keyword evidence="3" id="KW-0732">Signal</keyword>
<dbReference type="PANTHER" id="PTHR23259">
    <property type="entry name" value="RIDDLE"/>
    <property type="match status" value="1"/>
</dbReference>
<evidence type="ECO:0000259" key="4">
    <source>
        <dbReference type="Pfam" id="PF01826"/>
    </source>
</evidence>
<sequence length="142" mass="15841">MMSLTTVLLLSPLSLLLMMVTAQDVTTPPREEDKEFSECGGQCPPTCDNFFPVCKCTPGYVCKFGTAADKTGKCVKYEDCCIANNTYSTCGDACGRYCEKPQEPDIRCILRDCYIGCFCLPGYVYEEYGSFRCILPEDCPKY</sequence>
<dbReference type="InterPro" id="IPR051368">
    <property type="entry name" value="SerProtInhib-TIL_Domain"/>
</dbReference>
<reference evidence="5" key="1">
    <citation type="thesis" date="2020" institute="ProQuest LLC" country="789 East Eisenhower Parkway, Ann Arbor, MI, USA">
        <title>Comparative Genomics and Chromosome Evolution.</title>
        <authorList>
            <person name="Mudd A.B."/>
        </authorList>
    </citation>
    <scope>NUCLEOTIDE SEQUENCE</scope>
    <source>
        <strain evidence="5">237g6f4</strain>
        <tissue evidence="5">Blood</tissue>
    </source>
</reference>
<keyword evidence="2" id="KW-1015">Disulfide bond</keyword>
<dbReference type="InterPro" id="IPR036084">
    <property type="entry name" value="Ser_inhib-like_sf"/>
</dbReference>
<dbReference type="Gene3D" id="2.10.25.10">
    <property type="entry name" value="Laminin"/>
    <property type="match status" value="2"/>
</dbReference>
<feature type="signal peptide" evidence="3">
    <location>
        <begin position="1"/>
        <end position="22"/>
    </location>
</feature>
<protein>
    <recommendedName>
        <fullName evidence="4">TIL domain-containing protein</fullName>
    </recommendedName>
</protein>